<dbReference type="Gene3D" id="3.40.50.1820">
    <property type="entry name" value="alpha/beta hydrolase"/>
    <property type="match status" value="1"/>
</dbReference>
<proteinExistence type="predicted"/>
<accession>A0A383BRP5</accession>
<organism evidence="1">
    <name type="scientific">marine metagenome</name>
    <dbReference type="NCBI Taxonomy" id="408172"/>
    <lineage>
        <taxon>unclassified sequences</taxon>
        <taxon>metagenomes</taxon>
        <taxon>ecological metagenomes</taxon>
    </lineage>
</organism>
<dbReference type="InterPro" id="IPR029058">
    <property type="entry name" value="AB_hydrolase_fold"/>
</dbReference>
<evidence type="ECO:0000313" key="1">
    <source>
        <dbReference type="EMBL" id="SVE22531.1"/>
    </source>
</evidence>
<dbReference type="EMBL" id="UINC01202633">
    <property type="protein sequence ID" value="SVE22531.1"/>
    <property type="molecule type" value="Genomic_DNA"/>
</dbReference>
<reference evidence="1" key="1">
    <citation type="submission" date="2018-05" db="EMBL/GenBank/DDBJ databases">
        <authorList>
            <person name="Lanie J.A."/>
            <person name="Ng W.-L."/>
            <person name="Kazmierczak K.M."/>
            <person name="Andrzejewski T.M."/>
            <person name="Davidsen T.M."/>
            <person name="Wayne K.J."/>
            <person name="Tettelin H."/>
            <person name="Glass J.I."/>
            <person name="Rusch D."/>
            <person name="Podicherti R."/>
            <person name="Tsui H.-C.T."/>
            <person name="Winkler M.E."/>
        </authorList>
    </citation>
    <scope>NUCLEOTIDE SEQUENCE</scope>
</reference>
<dbReference type="AlphaFoldDB" id="A0A383BRP5"/>
<dbReference type="SUPFAM" id="SSF53474">
    <property type="entry name" value="alpha/beta-Hydrolases"/>
    <property type="match status" value="1"/>
</dbReference>
<sequence length="89" mass="10302">MEQFSEIKDDMRIDWDCPIEMDDGLVLRADIFYPINKGKFPVIITYGPYAKGLPFQQGYPSAWERMAEKHPDVTAGSSNKYQNWEVVDP</sequence>
<feature type="non-terminal residue" evidence="1">
    <location>
        <position position="89"/>
    </location>
</feature>
<name>A0A383BRP5_9ZZZZ</name>
<evidence type="ECO:0008006" key="2">
    <source>
        <dbReference type="Google" id="ProtNLM"/>
    </source>
</evidence>
<protein>
    <recommendedName>
        <fullName evidence="2">Xaa-Pro dipeptidyl-peptidase-like domain-containing protein</fullName>
    </recommendedName>
</protein>
<gene>
    <name evidence="1" type="ORF">METZ01_LOCUS475385</name>
</gene>